<evidence type="ECO:0000256" key="3">
    <source>
        <dbReference type="ARBA" id="ARBA00022630"/>
    </source>
</evidence>
<dbReference type="InterPro" id="IPR009075">
    <property type="entry name" value="AcylCo_DH/oxidase_C"/>
</dbReference>
<dbReference type="EMBL" id="LDSL01000024">
    <property type="protein sequence ID" value="KTT26917.1"/>
    <property type="molecule type" value="Genomic_DNA"/>
</dbReference>
<dbReference type="GO" id="GO:0050660">
    <property type="term" value="F:flavin adenine dinucleotide binding"/>
    <property type="evidence" value="ECO:0007669"/>
    <property type="project" value="InterPro"/>
</dbReference>
<evidence type="ECO:0000259" key="8">
    <source>
        <dbReference type="Pfam" id="PF02771"/>
    </source>
</evidence>
<dbReference type="FunFam" id="2.40.110.10:FF:000002">
    <property type="entry name" value="Acyl-CoA dehydrogenase fadE12"/>
    <property type="match status" value="1"/>
</dbReference>
<dbReference type="Pfam" id="PF02771">
    <property type="entry name" value="Acyl-CoA_dh_N"/>
    <property type="match status" value="1"/>
</dbReference>
<dbReference type="AlphaFoldDB" id="A0A147HAD4"/>
<keyword evidence="5" id="KW-0560">Oxidoreductase</keyword>
<dbReference type="InterPro" id="IPR036250">
    <property type="entry name" value="AcylCo_DH-like_C"/>
</dbReference>
<keyword evidence="4" id="KW-0274">FAD</keyword>
<dbReference type="InterPro" id="IPR006089">
    <property type="entry name" value="Acyl-CoA_DH_CS"/>
</dbReference>
<dbReference type="PROSITE" id="PS00072">
    <property type="entry name" value="ACYL_COA_DH_1"/>
    <property type="match status" value="1"/>
</dbReference>
<dbReference type="RefSeq" id="WP_058640550.1">
    <property type="nucleotide sequence ID" value="NZ_LDSL01000024.1"/>
</dbReference>
<evidence type="ECO:0000256" key="5">
    <source>
        <dbReference type="ARBA" id="ARBA00023002"/>
    </source>
</evidence>
<evidence type="ECO:0000256" key="4">
    <source>
        <dbReference type="ARBA" id="ARBA00022827"/>
    </source>
</evidence>
<sequence>MPLNLKRSWSNEELEALRDTAVRFIESEMQPQDESARKRGHVGHALWRRAGELGLLCTDIPEEYGGGGGDFRHEAVIYEEMARRGLSGMSNSVHAIVAHYFLNHGTEAQKRKYLPRMARGELIGAIAMTEPGAGSDLQGIRTRAERQGDHYVLNGSKTFITNGFLAGVILVVCKTDPTQGARGTSILIVETDAAPAGGDAPGMQREGFRVGRVLDKMGMKAQDTSELFFDNVVVPADGLLGGQEGQGFYQLMGDLPYERLIIGVSAVACMEGAYAATLDYVRERKAFGKPIAEMQNTKFKLAEVATQIMVGRAFMDRCVEQIVAGELDTATASMAKLWGSEAQGRVLDELVQLHGGYGFMNEYLVTRMYADARVQRIYGGTSEIMKEVISRAL</sequence>
<dbReference type="FunFam" id="1.20.140.10:FF:000001">
    <property type="entry name" value="Acyl-CoA dehydrogenase"/>
    <property type="match status" value="1"/>
</dbReference>
<name>A0A147HAD4_9BURK</name>
<reference evidence="9 10" key="1">
    <citation type="journal article" date="2016" name="Front. Microbiol.">
        <title>Genomic Resource of Rice Seed Associated Bacteria.</title>
        <authorList>
            <person name="Midha S."/>
            <person name="Bansal K."/>
            <person name="Sharma S."/>
            <person name="Kumar N."/>
            <person name="Patil P.P."/>
            <person name="Chaudhry V."/>
            <person name="Patil P.B."/>
        </authorList>
    </citation>
    <scope>NUCLEOTIDE SEQUENCE [LARGE SCALE GENOMIC DNA]</scope>
    <source>
        <strain evidence="9 10">NS331</strain>
    </source>
</reference>
<dbReference type="Proteomes" id="UP000072741">
    <property type="component" value="Unassembled WGS sequence"/>
</dbReference>
<keyword evidence="3" id="KW-0285">Flavoprotein</keyword>
<organism evidence="9 10">
    <name type="scientific">Pseudacidovorax intermedius</name>
    <dbReference type="NCBI Taxonomy" id="433924"/>
    <lineage>
        <taxon>Bacteria</taxon>
        <taxon>Pseudomonadati</taxon>
        <taxon>Pseudomonadota</taxon>
        <taxon>Betaproteobacteria</taxon>
        <taxon>Burkholderiales</taxon>
        <taxon>Comamonadaceae</taxon>
        <taxon>Pseudacidovorax</taxon>
    </lineage>
</organism>
<evidence type="ECO:0000256" key="1">
    <source>
        <dbReference type="ARBA" id="ARBA00001974"/>
    </source>
</evidence>
<dbReference type="InterPro" id="IPR037069">
    <property type="entry name" value="AcylCoA_DH/ox_N_sf"/>
</dbReference>
<dbReference type="Pfam" id="PF00441">
    <property type="entry name" value="Acyl-CoA_dh_1"/>
    <property type="match status" value="1"/>
</dbReference>
<evidence type="ECO:0000259" key="6">
    <source>
        <dbReference type="Pfam" id="PF00441"/>
    </source>
</evidence>
<dbReference type="InterPro" id="IPR009100">
    <property type="entry name" value="AcylCoA_DH/oxidase_NM_dom_sf"/>
</dbReference>
<feature type="domain" description="Acyl-CoA oxidase/dehydrogenase middle" evidence="7">
    <location>
        <begin position="125"/>
        <end position="232"/>
    </location>
</feature>
<gene>
    <name evidence="9" type="ORF">NS331_03095</name>
</gene>
<dbReference type="InterPro" id="IPR006091">
    <property type="entry name" value="Acyl-CoA_Oxase/DH_mid-dom"/>
</dbReference>
<dbReference type="Gene3D" id="1.20.140.10">
    <property type="entry name" value="Butyryl-CoA Dehydrogenase, subunit A, domain 3"/>
    <property type="match status" value="1"/>
</dbReference>
<dbReference type="Gene3D" id="2.40.110.10">
    <property type="entry name" value="Butyryl-CoA Dehydrogenase, subunit A, domain 2"/>
    <property type="match status" value="1"/>
</dbReference>
<dbReference type="OrthoDB" id="9770681at2"/>
<evidence type="ECO:0000256" key="2">
    <source>
        <dbReference type="ARBA" id="ARBA00009347"/>
    </source>
</evidence>
<evidence type="ECO:0000259" key="7">
    <source>
        <dbReference type="Pfam" id="PF02770"/>
    </source>
</evidence>
<dbReference type="PANTHER" id="PTHR43884">
    <property type="entry name" value="ACYL-COA DEHYDROGENASE"/>
    <property type="match status" value="1"/>
</dbReference>
<dbReference type="Gene3D" id="1.10.540.10">
    <property type="entry name" value="Acyl-CoA dehydrogenase/oxidase, N-terminal domain"/>
    <property type="match status" value="1"/>
</dbReference>
<feature type="domain" description="Acyl-CoA dehydrogenase/oxidase N-terminal" evidence="8">
    <location>
        <begin position="11"/>
        <end position="121"/>
    </location>
</feature>
<comment type="similarity">
    <text evidence="2">Belongs to the acyl-CoA dehydrogenase family.</text>
</comment>
<dbReference type="InterPro" id="IPR013786">
    <property type="entry name" value="AcylCoA_DH/ox_N"/>
</dbReference>
<dbReference type="Pfam" id="PF02770">
    <property type="entry name" value="Acyl-CoA_dh_M"/>
    <property type="match status" value="1"/>
</dbReference>
<evidence type="ECO:0000313" key="9">
    <source>
        <dbReference type="EMBL" id="KTT26917.1"/>
    </source>
</evidence>
<comment type="caution">
    <text evidence="9">The sequence shown here is derived from an EMBL/GenBank/DDBJ whole genome shotgun (WGS) entry which is preliminary data.</text>
</comment>
<feature type="domain" description="Acyl-CoA dehydrogenase/oxidase C-terminal" evidence="6">
    <location>
        <begin position="245"/>
        <end position="393"/>
    </location>
</feature>
<dbReference type="SUPFAM" id="SSF47203">
    <property type="entry name" value="Acyl-CoA dehydrogenase C-terminal domain-like"/>
    <property type="match status" value="1"/>
</dbReference>
<dbReference type="GO" id="GO:0003995">
    <property type="term" value="F:acyl-CoA dehydrogenase activity"/>
    <property type="evidence" value="ECO:0007669"/>
    <property type="project" value="InterPro"/>
</dbReference>
<dbReference type="PATRIC" id="fig|433924.3.peg.2341"/>
<dbReference type="SUPFAM" id="SSF56645">
    <property type="entry name" value="Acyl-CoA dehydrogenase NM domain-like"/>
    <property type="match status" value="1"/>
</dbReference>
<keyword evidence="10" id="KW-1185">Reference proteome</keyword>
<dbReference type="PANTHER" id="PTHR43884:SF12">
    <property type="entry name" value="ISOVALERYL-COA DEHYDROGENASE, MITOCHONDRIAL-RELATED"/>
    <property type="match status" value="1"/>
</dbReference>
<protein>
    <submittedName>
        <fullName evidence="9">Acyl-CoA dehydrogenase</fullName>
    </submittedName>
</protein>
<comment type="cofactor">
    <cofactor evidence="1">
        <name>FAD</name>
        <dbReference type="ChEBI" id="CHEBI:57692"/>
    </cofactor>
</comment>
<dbReference type="PROSITE" id="PS00073">
    <property type="entry name" value="ACYL_COA_DH_2"/>
    <property type="match status" value="1"/>
</dbReference>
<dbReference type="InterPro" id="IPR046373">
    <property type="entry name" value="Acyl-CoA_Oxase/DH_mid-dom_sf"/>
</dbReference>
<evidence type="ECO:0000313" key="10">
    <source>
        <dbReference type="Proteomes" id="UP000072741"/>
    </source>
</evidence>
<proteinExistence type="inferred from homology"/>
<accession>A0A147HAD4</accession>